<comment type="caution">
    <text evidence="1">The sequence shown here is derived from an EMBL/GenBank/DDBJ whole genome shotgun (WGS) entry which is preliminary data.</text>
</comment>
<feature type="non-terminal residue" evidence="1">
    <location>
        <position position="72"/>
    </location>
</feature>
<proteinExistence type="predicted"/>
<dbReference type="EMBL" id="AEAH01002931">
    <property type="protein sequence ID" value="EGH34826.1"/>
    <property type="molecule type" value="Genomic_DNA"/>
</dbReference>
<name>F3FX84_PSESX</name>
<protein>
    <submittedName>
        <fullName evidence="1">Amino acid adenylation</fullName>
    </submittedName>
</protein>
<gene>
    <name evidence="1" type="ORF">PSYJA_39990</name>
</gene>
<feature type="non-terminal residue" evidence="1">
    <location>
        <position position="1"/>
    </location>
</feature>
<reference evidence="1 2" key="1">
    <citation type="journal article" date="2011" name="PLoS Pathog.">
        <title>Dynamic evolution of pathogenicity revealed by sequencing and comparative genomics of 19 Pseudomonas syringae isolates.</title>
        <authorList>
            <person name="Baltrus D.A."/>
            <person name="Nishimura M.T."/>
            <person name="Romanchuk A."/>
            <person name="Chang J.H."/>
            <person name="Mukhtar M.S."/>
            <person name="Cherkis K."/>
            <person name="Roach J."/>
            <person name="Grant S.R."/>
            <person name="Jones C.D."/>
            <person name="Dangl J.L."/>
        </authorList>
    </citation>
    <scope>NUCLEOTIDE SEQUENCE [LARGE SCALE GENOMIC DNA]</scope>
    <source>
        <strain evidence="2">M301072PT</strain>
    </source>
</reference>
<evidence type="ECO:0000313" key="1">
    <source>
        <dbReference type="EMBL" id="EGH34826.1"/>
    </source>
</evidence>
<dbReference type="Proteomes" id="UP000004471">
    <property type="component" value="Unassembled WGS sequence"/>
</dbReference>
<accession>F3FX84</accession>
<dbReference type="AlphaFoldDB" id="F3FX84"/>
<evidence type="ECO:0000313" key="2">
    <source>
        <dbReference type="Proteomes" id="UP000004471"/>
    </source>
</evidence>
<organism evidence="1 2">
    <name type="scientific">Pseudomonas syringae pv. japonica str. M301072</name>
    <dbReference type="NCBI Taxonomy" id="629262"/>
    <lineage>
        <taxon>Bacteria</taxon>
        <taxon>Pseudomonadati</taxon>
        <taxon>Pseudomonadota</taxon>
        <taxon>Gammaproteobacteria</taxon>
        <taxon>Pseudomonadales</taxon>
        <taxon>Pseudomonadaceae</taxon>
        <taxon>Pseudomonas</taxon>
        <taxon>Pseudomonas syringae</taxon>
    </lineage>
</organism>
<sequence>SANVRTLFSQPTLAALAAASGAVDDLVIPANGIPVDCQRITPDMLPLVDLTQELIDQVVACVAGGAANVQDI</sequence>